<evidence type="ECO:0000256" key="6">
    <source>
        <dbReference type="ARBA" id="ARBA00023235"/>
    </source>
</evidence>
<dbReference type="Gene3D" id="1.10.10.160">
    <property type="match status" value="1"/>
</dbReference>
<feature type="binding site" evidence="10">
    <location>
        <begin position="29"/>
        <end position="36"/>
    </location>
    <ligand>
        <name>ATP</name>
        <dbReference type="ChEBI" id="CHEBI:30616"/>
    </ligand>
</feature>
<comment type="caution">
    <text evidence="13">The sequence shown here is derived from an EMBL/GenBank/DDBJ whole genome shotgun (WGS) entry which is preliminary data.</text>
</comment>
<evidence type="ECO:0000256" key="1">
    <source>
        <dbReference type="ARBA" id="ARBA00009922"/>
    </source>
</evidence>
<dbReference type="InterPro" id="IPR013986">
    <property type="entry name" value="DExx_box_DNA_helicase_dom_sf"/>
</dbReference>
<dbReference type="Gene3D" id="1.10.486.10">
    <property type="entry name" value="PCRA, domain 4"/>
    <property type="match status" value="1"/>
</dbReference>
<accession>A0AA42LGN5</accession>
<feature type="domain" description="UvrD-like helicase ATP-binding" evidence="11">
    <location>
        <begin position="8"/>
        <end position="289"/>
    </location>
</feature>
<gene>
    <name evidence="13" type="ORF">N5D11_01660</name>
</gene>
<organism evidence="13 14">
    <name type="scientific">Acinetobacter johnsonii</name>
    <dbReference type="NCBI Taxonomy" id="40214"/>
    <lineage>
        <taxon>Bacteria</taxon>
        <taxon>Pseudomonadati</taxon>
        <taxon>Pseudomonadota</taxon>
        <taxon>Gammaproteobacteria</taxon>
        <taxon>Moraxellales</taxon>
        <taxon>Moraxellaceae</taxon>
        <taxon>Acinetobacter</taxon>
    </lineage>
</organism>
<evidence type="ECO:0000256" key="9">
    <source>
        <dbReference type="ARBA" id="ARBA00048988"/>
    </source>
</evidence>
<dbReference type="CDD" id="cd17932">
    <property type="entry name" value="DEXQc_UvrD"/>
    <property type="match status" value="1"/>
</dbReference>
<keyword evidence="2 10" id="KW-0547">Nucleotide-binding</keyword>
<evidence type="ECO:0000256" key="2">
    <source>
        <dbReference type="ARBA" id="ARBA00022741"/>
    </source>
</evidence>
<sequence>MSLASLIDELNPQQKQAATTESQHSLVLAGAGCGKTKTIVARAAYLIDQGIPANQIQILTFTRRSASEIVARVELALGEQAKGLRASTFHTFCMYLLRRVPKAFGLEQFSIIDRDDQLMMFRLIRGKDDKKNPNQLPKPQELCDLYSFARNTRQKLSDALEKQHPEHLAFKDQIAEIMKEYETRKRARSFLDYDDILAIVASALDQSEGLADYVASLCKHMLVDEMQDTNPLQWALLEPLKDKVSLFCVGDDAQSIYGFRGADFENIHHFKDRVPNAQVFKLEQNYRSTQEILDLSNWLLDQSEIQYNKRLDAHRGEGVKPRMHIFPNEFDEAKWIAIDIKERHYLQGSKWSDHMVLVRSSFAARHIEAACIAANVPYRFIGGMKLLETAHVKDLLSLLRVIANPLDDIAWMRFLTLWNGVGDVGASRLVQQLLLEPEFDLIFDKLEKFGRIPAETVLIMKQMTVLKQEVQACVSLGIQAIEAQLAENYKKDWNRRQGDFELVKQLASKHTQLSEFLEEYVLDPVSISEIERQSDSDVVTLITIHSAKGTEQKVCYVVNVTPGQYPHARAQGDFNDVEEERRVLYVALTRAQNELILTKQNLSLWARDVIDEQGRKVESYFLNDLTRNLCSMETHHKPRQQTVKSALIERQSINLDFGINLD</sequence>
<dbReference type="Proteomes" id="UP001161099">
    <property type="component" value="Unassembled WGS sequence"/>
</dbReference>
<name>A0AA42LGN5_ACIJO</name>
<keyword evidence="4 10" id="KW-0347">Helicase</keyword>
<evidence type="ECO:0000259" key="11">
    <source>
        <dbReference type="PROSITE" id="PS51198"/>
    </source>
</evidence>
<comment type="similarity">
    <text evidence="1">Belongs to the helicase family. UvrD subfamily.</text>
</comment>
<evidence type="ECO:0000256" key="10">
    <source>
        <dbReference type="PROSITE-ProRule" id="PRU00560"/>
    </source>
</evidence>
<comment type="catalytic activity">
    <reaction evidence="7">
        <text>Couples ATP hydrolysis with the unwinding of duplex DNA by translocating in the 3'-5' direction.</text>
        <dbReference type="EC" id="5.6.2.4"/>
    </reaction>
</comment>
<dbReference type="PANTHER" id="PTHR11070">
    <property type="entry name" value="UVRD / RECB / PCRA DNA HELICASE FAMILY MEMBER"/>
    <property type="match status" value="1"/>
</dbReference>
<keyword evidence="5 10" id="KW-0067">ATP-binding</keyword>
<evidence type="ECO:0000256" key="7">
    <source>
        <dbReference type="ARBA" id="ARBA00034617"/>
    </source>
</evidence>
<dbReference type="Gene3D" id="3.40.50.300">
    <property type="entry name" value="P-loop containing nucleotide triphosphate hydrolases"/>
    <property type="match status" value="2"/>
</dbReference>
<dbReference type="GO" id="GO:0016787">
    <property type="term" value="F:hydrolase activity"/>
    <property type="evidence" value="ECO:0007669"/>
    <property type="project" value="UniProtKB-UniRule"/>
</dbReference>
<dbReference type="RefSeq" id="WP_279697776.1">
    <property type="nucleotide sequence ID" value="NZ_JAOCDR010000002.1"/>
</dbReference>
<proteinExistence type="inferred from homology"/>
<keyword evidence="3 10" id="KW-0378">Hydrolase</keyword>
<dbReference type="InterPro" id="IPR027417">
    <property type="entry name" value="P-loop_NTPase"/>
</dbReference>
<dbReference type="PROSITE" id="PS51217">
    <property type="entry name" value="UVRD_HELICASE_CTER"/>
    <property type="match status" value="1"/>
</dbReference>
<reference evidence="13" key="1">
    <citation type="submission" date="2022-09" db="EMBL/GenBank/DDBJ databases">
        <title>Intensive care unit water sources are persistently colonized with multi-drug resistant bacteria and are the site of extensive horizontal gene transfer of antibiotic resistance genes.</title>
        <authorList>
            <person name="Diorio-Toth L."/>
        </authorList>
    </citation>
    <scope>NUCLEOTIDE SEQUENCE</scope>
    <source>
        <strain evidence="13">GD03851</strain>
    </source>
</reference>
<keyword evidence="6" id="KW-0413">Isomerase</keyword>
<dbReference type="GO" id="GO:0003677">
    <property type="term" value="F:DNA binding"/>
    <property type="evidence" value="ECO:0007669"/>
    <property type="project" value="InterPro"/>
</dbReference>
<evidence type="ECO:0000256" key="4">
    <source>
        <dbReference type="ARBA" id="ARBA00022806"/>
    </source>
</evidence>
<dbReference type="GO" id="GO:0005829">
    <property type="term" value="C:cytosol"/>
    <property type="evidence" value="ECO:0007669"/>
    <property type="project" value="TreeGrafter"/>
</dbReference>
<protein>
    <recommendedName>
        <fullName evidence="8">DNA 3'-5' helicase</fullName>
        <ecNumber evidence="8">5.6.2.4</ecNumber>
    </recommendedName>
</protein>
<evidence type="ECO:0000259" key="12">
    <source>
        <dbReference type="PROSITE" id="PS51217"/>
    </source>
</evidence>
<dbReference type="InterPro" id="IPR014016">
    <property type="entry name" value="UvrD-like_ATP-bd"/>
</dbReference>
<dbReference type="GO" id="GO:0005524">
    <property type="term" value="F:ATP binding"/>
    <property type="evidence" value="ECO:0007669"/>
    <property type="project" value="UniProtKB-UniRule"/>
</dbReference>
<dbReference type="PANTHER" id="PTHR11070:SF3">
    <property type="entry name" value="DNA 3'-5' HELICASE"/>
    <property type="match status" value="1"/>
</dbReference>
<evidence type="ECO:0000256" key="5">
    <source>
        <dbReference type="ARBA" id="ARBA00022840"/>
    </source>
</evidence>
<dbReference type="Pfam" id="PF00580">
    <property type="entry name" value="UvrD-helicase"/>
    <property type="match status" value="1"/>
</dbReference>
<evidence type="ECO:0000313" key="14">
    <source>
        <dbReference type="Proteomes" id="UP001161099"/>
    </source>
</evidence>
<dbReference type="AlphaFoldDB" id="A0AA42LGN5"/>
<dbReference type="PROSITE" id="PS51198">
    <property type="entry name" value="UVRD_HELICASE_ATP_BIND"/>
    <property type="match status" value="1"/>
</dbReference>
<feature type="domain" description="UvrD-like helicase C-terminal" evidence="12">
    <location>
        <begin position="290"/>
        <end position="549"/>
    </location>
</feature>
<evidence type="ECO:0000256" key="8">
    <source>
        <dbReference type="ARBA" id="ARBA00034808"/>
    </source>
</evidence>
<evidence type="ECO:0000313" key="13">
    <source>
        <dbReference type="EMBL" id="MDH0654838.1"/>
    </source>
</evidence>
<evidence type="ECO:0000256" key="3">
    <source>
        <dbReference type="ARBA" id="ARBA00022801"/>
    </source>
</evidence>
<dbReference type="SUPFAM" id="SSF52540">
    <property type="entry name" value="P-loop containing nucleoside triphosphate hydrolases"/>
    <property type="match status" value="1"/>
</dbReference>
<dbReference type="Pfam" id="PF13361">
    <property type="entry name" value="UvrD_C"/>
    <property type="match status" value="2"/>
</dbReference>
<dbReference type="InterPro" id="IPR014017">
    <property type="entry name" value="DNA_helicase_UvrD-like_C"/>
</dbReference>
<dbReference type="EMBL" id="JAOCDR010000002">
    <property type="protein sequence ID" value="MDH0654838.1"/>
    <property type="molecule type" value="Genomic_DNA"/>
</dbReference>
<dbReference type="InterPro" id="IPR000212">
    <property type="entry name" value="DNA_helicase_UvrD/REP"/>
</dbReference>
<dbReference type="EC" id="5.6.2.4" evidence="8"/>
<comment type="catalytic activity">
    <reaction evidence="9">
        <text>ATP + H2O = ADP + phosphate + H(+)</text>
        <dbReference type="Rhea" id="RHEA:13065"/>
        <dbReference type="ChEBI" id="CHEBI:15377"/>
        <dbReference type="ChEBI" id="CHEBI:15378"/>
        <dbReference type="ChEBI" id="CHEBI:30616"/>
        <dbReference type="ChEBI" id="CHEBI:43474"/>
        <dbReference type="ChEBI" id="CHEBI:456216"/>
        <dbReference type="EC" id="5.6.2.4"/>
    </reaction>
</comment>
<dbReference type="GO" id="GO:0000725">
    <property type="term" value="P:recombinational repair"/>
    <property type="evidence" value="ECO:0007669"/>
    <property type="project" value="TreeGrafter"/>
</dbReference>
<dbReference type="GO" id="GO:0043138">
    <property type="term" value="F:3'-5' DNA helicase activity"/>
    <property type="evidence" value="ECO:0007669"/>
    <property type="project" value="UniProtKB-EC"/>
</dbReference>